<dbReference type="EMBL" id="VYQF01000012">
    <property type="protein sequence ID" value="KAA9035479.1"/>
    <property type="molecule type" value="Genomic_DNA"/>
</dbReference>
<evidence type="ECO:0000259" key="2">
    <source>
        <dbReference type="SMART" id="SM00738"/>
    </source>
</evidence>
<dbReference type="SMART" id="SM00738">
    <property type="entry name" value="NGN"/>
    <property type="match status" value="1"/>
</dbReference>
<dbReference type="InterPro" id="IPR036735">
    <property type="entry name" value="NGN_dom_sf"/>
</dbReference>
<organism evidence="3 4">
    <name type="scientific">Ginsengibacter hankyongi</name>
    <dbReference type="NCBI Taxonomy" id="2607284"/>
    <lineage>
        <taxon>Bacteria</taxon>
        <taxon>Pseudomonadati</taxon>
        <taxon>Bacteroidota</taxon>
        <taxon>Chitinophagia</taxon>
        <taxon>Chitinophagales</taxon>
        <taxon>Chitinophagaceae</taxon>
        <taxon>Ginsengibacter</taxon>
    </lineage>
</organism>
<comment type="caution">
    <text evidence="3">The sequence shown here is derived from an EMBL/GenBank/DDBJ whole genome shotgun (WGS) entry which is preliminary data.</text>
</comment>
<dbReference type="Proteomes" id="UP000326903">
    <property type="component" value="Unassembled WGS sequence"/>
</dbReference>
<name>A0A5J5ICF9_9BACT</name>
<evidence type="ECO:0000313" key="3">
    <source>
        <dbReference type="EMBL" id="KAA9035479.1"/>
    </source>
</evidence>
<dbReference type="AlphaFoldDB" id="A0A5J5ICF9"/>
<reference evidence="3 4" key="1">
    <citation type="submission" date="2019-09" db="EMBL/GenBank/DDBJ databases">
        <title>Draft genome sequence of Ginsengibacter sp. BR5-29.</title>
        <authorList>
            <person name="Im W.-T."/>
        </authorList>
    </citation>
    <scope>NUCLEOTIDE SEQUENCE [LARGE SCALE GENOMIC DNA]</scope>
    <source>
        <strain evidence="3 4">BR5-29</strain>
    </source>
</reference>
<protein>
    <submittedName>
        <fullName evidence="3">Antitermination protein NusG</fullName>
    </submittedName>
</protein>
<keyword evidence="4" id="KW-1185">Reference proteome</keyword>
<dbReference type="GO" id="GO:0006354">
    <property type="term" value="P:DNA-templated transcription elongation"/>
    <property type="evidence" value="ECO:0007669"/>
    <property type="project" value="InterPro"/>
</dbReference>
<dbReference type="RefSeq" id="WP_150416899.1">
    <property type="nucleotide sequence ID" value="NZ_VYQF01000012.1"/>
</dbReference>
<dbReference type="SUPFAM" id="SSF82679">
    <property type="entry name" value="N-utilization substance G protein NusG, N-terminal domain"/>
    <property type="match status" value="1"/>
</dbReference>
<gene>
    <name evidence="3" type="ORF">FW778_21200</name>
</gene>
<accession>A0A5J5ICF9</accession>
<feature type="domain" description="NusG-like N-terminal" evidence="2">
    <location>
        <begin position="2"/>
        <end position="100"/>
    </location>
</feature>
<dbReference type="Pfam" id="PF02357">
    <property type="entry name" value="NusG"/>
    <property type="match status" value="1"/>
</dbReference>
<dbReference type="CDD" id="cd09895">
    <property type="entry name" value="NGN_SP_UpxY"/>
    <property type="match status" value="1"/>
</dbReference>
<dbReference type="Gene3D" id="3.30.70.940">
    <property type="entry name" value="NusG, N-terminal domain"/>
    <property type="match status" value="1"/>
</dbReference>
<evidence type="ECO:0000256" key="1">
    <source>
        <dbReference type="ARBA" id="ARBA00023163"/>
    </source>
</evidence>
<proteinExistence type="predicted"/>
<keyword evidence="1" id="KW-0804">Transcription</keyword>
<dbReference type="InterPro" id="IPR006645">
    <property type="entry name" value="NGN-like_dom"/>
</dbReference>
<sequence>MQKNWYVLYTKPHCEIKVTGSLSKLKVENFCPQVGRKSQSFMRIKYKKEPLFPSYVFVKTTESEIAALCKKVDNVLNIVYYGSKPAIISIDEIDAIKEFSSNHLEISLEKCHIDSYFKGSILGDNLYQMDGKIWIIKNRVIKVNLPSLGYTMVAHTEDTGRWSRELLLDKEVLDSTIRG</sequence>
<evidence type="ECO:0000313" key="4">
    <source>
        <dbReference type="Proteomes" id="UP000326903"/>
    </source>
</evidence>